<name>A0A5B0EIS3_9MICC</name>
<evidence type="ECO:0000256" key="1">
    <source>
        <dbReference type="SAM" id="MobiDB-lite"/>
    </source>
</evidence>
<dbReference type="AlphaFoldDB" id="A0A5B0EIS3"/>
<proteinExistence type="predicted"/>
<accession>A0A5B0EIS3</accession>
<organism evidence="2 3">
    <name type="scientific">Paeniglutamicibacter gangotriensis</name>
    <dbReference type="NCBI Taxonomy" id="254787"/>
    <lineage>
        <taxon>Bacteria</taxon>
        <taxon>Bacillati</taxon>
        <taxon>Actinomycetota</taxon>
        <taxon>Actinomycetes</taxon>
        <taxon>Micrococcales</taxon>
        <taxon>Micrococcaceae</taxon>
        <taxon>Paeniglutamicibacter</taxon>
    </lineage>
</organism>
<protein>
    <submittedName>
        <fullName evidence="2">Uncharacterized protein</fullName>
    </submittedName>
</protein>
<dbReference type="EMBL" id="VOBL01000004">
    <property type="protein sequence ID" value="KAA0978578.1"/>
    <property type="molecule type" value="Genomic_DNA"/>
</dbReference>
<feature type="compositionally biased region" description="Acidic residues" evidence="1">
    <location>
        <begin position="47"/>
        <end position="57"/>
    </location>
</feature>
<dbReference type="RefSeq" id="WP_149618878.1">
    <property type="nucleotide sequence ID" value="NZ_VOBL01000004.1"/>
</dbReference>
<feature type="region of interest" description="Disordered" evidence="1">
    <location>
        <begin position="1"/>
        <end position="131"/>
    </location>
</feature>
<gene>
    <name evidence="2" type="ORF">FQ154_04905</name>
</gene>
<comment type="caution">
    <text evidence="2">The sequence shown here is derived from an EMBL/GenBank/DDBJ whole genome shotgun (WGS) entry which is preliminary data.</text>
</comment>
<sequence length="131" mass="13931">MTLNNPESEPRMDQEAEGTPLDGRDGQPVEEGSSDDPRTLATMDPLRDEELDVDELEGHEAQAQGEPLATEQESAAAQADLENVPGRQPMPPADAAGARVETPRDGAGQEAGDLDALGRPLPEEAPEDELH</sequence>
<reference evidence="2 3" key="1">
    <citation type="submission" date="2019-07" db="EMBL/GenBank/DDBJ databases">
        <title>Analysis of the biochemical properties, biological activity and biotechnological potential of siderophores and biosurfactants produced by Antarctic psychrotolerant bacteria.</title>
        <authorList>
            <person name="Styczynski M."/>
            <person name="Krucon T."/>
            <person name="Decewicz P."/>
            <person name="Dziewit L."/>
        </authorList>
    </citation>
    <scope>NUCLEOTIDE SEQUENCE [LARGE SCALE GENOMIC DNA]</scope>
    <source>
        <strain evidence="2 3">ANT_H27</strain>
    </source>
</reference>
<evidence type="ECO:0000313" key="3">
    <source>
        <dbReference type="Proteomes" id="UP000323856"/>
    </source>
</evidence>
<dbReference type="OrthoDB" id="4954967at2"/>
<dbReference type="Proteomes" id="UP000323856">
    <property type="component" value="Unassembled WGS sequence"/>
</dbReference>
<evidence type="ECO:0000313" key="2">
    <source>
        <dbReference type="EMBL" id="KAA0978578.1"/>
    </source>
</evidence>